<evidence type="ECO:0000313" key="12">
    <source>
        <dbReference type="Proteomes" id="UP001516023"/>
    </source>
</evidence>
<evidence type="ECO:0000256" key="5">
    <source>
        <dbReference type="ARBA" id="ARBA00022801"/>
    </source>
</evidence>
<evidence type="ECO:0000259" key="10">
    <source>
        <dbReference type="PROSITE" id="PS52048"/>
    </source>
</evidence>
<keyword evidence="5 7" id="KW-0378">Hydrolase</keyword>
<feature type="site" description="Transition state stabilizer" evidence="7">
    <location>
        <position position="111"/>
    </location>
</feature>
<accession>A0ABD3PD82</accession>
<dbReference type="GO" id="GO:0004843">
    <property type="term" value="F:cysteine-type deubiquitinase activity"/>
    <property type="evidence" value="ECO:0007669"/>
    <property type="project" value="UniProtKB-UniRule"/>
</dbReference>
<feature type="site" description="Important for enzyme activity" evidence="7">
    <location>
        <position position="209"/>
    </location>
</feature>
<keyword evidence="6 7" id="KW-0788">Thiol protease</keyword>
<evidence type="ECO:0000256" key="1">
    <source>
        <dbReference type="ARBA" id="ARBA00000707"/>
    </source>
</evidence>
<evidence type="ECO:0000313" key="11">
    <source>
        <dbReference type="EMBL" id="KAL3785688.1"/>
    </source>
</evidence>
<keyword evidence="3 7" id="KW-0645">Protease</keyword>
<dbReference type="EC" id="3.4.19.12" evidence="8"/>
<evidence type="ECO:0000256" key="4">
    <source>
        <dbReference type="ARBA" id="ARBA00022786"/>
    </source>
</evidence>
<evidence type="ECO:0000256" key="6">
    <source>
        <dbReference type="ARBA" id="ARBA00022807"/>
    </source>
</evidence>
<dbReference type="InterPro" id="IPR036959">
    <property type="entry name" value="Peptidase_C12_UCH_sf"/>
</dbReference>
<dbReference type="PRINTS" id="PR00707">
    <property type="entry name" value="UBCTHYDRLASE"/>
</dbReference>
<gene>
    <name evidence="11" type="ORF">HJC23_008721</name>
</gene>
<dbReference type="InterPro" id="IPR001578">
    <property type="entry name" value="Peptidase_C12_UCH"/>
</dbReference>
<comment type="caution">
    <text evidence="11">The sequence shown here is derived from an EMBL/GenBank/DDBJ whole genome shotgun (WGS) entry which is preliminary data.</text>
</comment>
<dbReference type="InterPro" id="IPR038765">
    <property type="entry name" value="Papain-like_cys_pep_sf"/>
</dbReference>
<dbReference type="Proteomes" id="UP001516023">
    <property type="component" value="Unassembled WGS sequence"/>
</dbReference>
<keyword evidence="4 7" id="KW-0833">Ubl conjugation pathway</keyword>
<evidence type="ECO:0000256" key="7">
    <source>
        <dbReference type="PROSITE-ProRule" id="PRU01393"/>
    </source>
</evidence>
<reference evidence="11 12" key="1">
    <citation type="journal article" date="2020" name="G3 (Bethesda)">
        <title>Improved Reference Genome for Cyclotella cryptica CCMP332, a Model for Cell Wall Morphogenesis, Salinity Adaptation, and Lipid Production in Diatoms (Bacillariophyta).</title>
        <authorList>
            <person name="Roberts W.R."/>
            <person name="Downey K.M."/>
            <person name="Ruck E.C."/>
            <person name="Traller J.C."/>
            <person name="Alverson A.J."/>
        </authorList>
    </citation>
    <scope>NUCLEOTIDE SEQUENCE [LARGE SCALE GENOMIC DNA]</scope>
    <source>
        <strain evidence="11 12">CCMP332</strain>
    </source>
</reference>
<evidence type="ECO:0000256" key="9">
    <source>
        <dbReference type="SAM" id="MobiDB-lite"/>
    </source>
</evidence>
<sequence length="256" mass="28308">MASSNDQCPPTIRETPDASTTASSDEPKKFSWPPLESNPEVFTSYLHSIGLPPTFSIGEVFGFDEDLLAFLPQPVIGVIVCYERLIPKSEYRAQDTGSADNYYRVGYYMHQSKVLDNACGIIACLHAIFNCPAVEVEGDSVLGKFRQRTLELSPSERCAALENDTDFQTIHKNFASKGQSREITSDQEKVKHHFIAYVLNGEGKLMELDGTKLGPVIVGECGGDLLRVSIREVMGKLERGEISESLSMMTLNFAQD</sequence>
<dbReference type="PANTHER" id="PTHR10589">
    <property type="entry name" value="UBIQUITIN CARBOXYL-TERMINAL HYDROLASE"/>
    <property type="match status" value="1"/>
</dbReference>
<feature type="domain" description="UCH catalytic" evidence="10">
    <location>
        <begin position="31"/>
        <end position="253"/>
    </location>
</feature>
<dbReference type="PROSITE" id="PS52048">
    <property type="entry name" value="UCH_DOMAIN"/>
    <property type="match status" value="1"/>
</dbReference>
<protein>
    <recommendedName>
        <fullName evidence="8">Ubiquitin carboxyl-terminal hydrolase</fullName>
        <ecNumber evidence="8">3.4.19.12</ecNumber>
    </recommendedName>
</protein>
<dbReference type="Gene3D" id="3.40.532.10">
    <property type="entry name" value="Peptidase C12, ubiquitin carboxyl-terminal hydrolase"/>
    <property type="match status" value="1"/>
</dbReference>
<feature type="active site" description="Proton donor" evidence="7">
    <location>
        <position position="193"/>
    </location>
</feature>
<keyword evidence="12" id="KW-1185">Reference proteome</keyword>
<organism evidence="11 12">
    <name type="scientific">Cyclotella cryptica</name>
    <dbReference type="NCBI Taxonomy" id="29204"/>
    <lineage>
        <taxon>Eukaryota</taxon>
        <taxon>Sar</taxon>
        <taxon>Stramenopiles</taxon>
        <taxon>Ochrophyta</taxon>
        <taxon>Bacillariophyta</taxon>
        <taxon>Coscinodiscophyceae</taxon>
        <taxon>Thalassiosirophycidae</taxon>
        <taxon>Stephanodiscales</taxon>
        <taxon>Stephanodiscaceae</taxon>
        <taxon>Cyclotella</taxon>
    </lineage>
</organism>
<evidence type="ECO:0000256" key="8">
    <source>
        <dbReference type="RuleBase" id="RU361215"/>
    </source>
</evidence>
<dbReference type="SUPFAM" id="SSF54001">
    <property type="entry name" value="Cysteine proteinases"/>
    <property type="match status" value="1"/>
</dbReference>
<comment type="similarity">
    <text evidence="2 7 8">Belongs to the peptidase C12 family.</text>
</comment>
<proteinExistence type="inferred from homology"/>
<dbReference type="AlphaFoldDB" id="A0ABD3PD82"/>
<dbReference type="GO" id="GO:0006511">
    <property type="term" value="P:ubiquitin-dependent protein catabolic process"/>
    <property type="evidence" value="ECO:0007669"/>
    <property type="project" value="UniProtKB-UniRule"/>
</dbReference>
<name>A0ABD3PD82_9STRA</name>
<feature type="region of interest" description="Disordered" evidence="9">
    <location>
        <begin position="1"/>
        <end position="34"/>
    </location>
</feature>
<evidence type="ECO:0000256" key="3">
    <source>
        <dbReference type="ARBA" id="ARBA00022670"/>
    </source>
</evidence>
<dbReference type="Pfam" id="PF01088">
    <property type="entry name" value="Peptidase_C12"/>
    <property type="match status" value="1"/>
</dbReference>
<feature type="active site" description="Nucleophile" evidence="7">
    <location>
        <position position="119"/>
    </location>
</feature>
<comment type="catalytic activity">
    <reaction evidence="1 7 8">
        <text>Thiol-dependent hydrolysis of ester, thioester, amide, peptide and isopeptide bonds formed by the C-terminal Gly of ubiquitin (a 76-residue protein attached to proteins as an intracellular targeting signal).</text>
        <dbReference type="EC" id="3.4.19.12"/>
    </reaction>
</comment>
<evidence type="ECO:0000256" key="2">
    <source>
        <dbReference type="ARBA" id="ARBA00009326"/>
    </source>
</evidence>
<dbReference type="PANTHER" id="PTHR10589:SF17">
    <property type="entry name" value="UBIQUITIN CARBOXYL-TERMINAL HYDROLASE"/>
    <property type="match status" value="1"/>
</dbReference>
<dbReference type="EMBL" id="JABMIG020000211">
    <property type="protein sequence ID" value="KAL3785688.1"/>
    <property type="molecule type" value="Genomic_DNA"/>
</dbReference>